<keyword evidence="1" id="KW-1133">Transmembrane helix</keyword>
<keyword evidence="1" id="KW-0472">Membrane</keyword>
<gene>
    <name evidence="2" type="ORF">D7I46_08315</name>
</gene>
<organism evidence="2 3">
    <name type="scientific">Lactococcus allomyrinae</name>
    <dbReference type="NCBI Taxonomy" id="2419773"/>
    <lineage>
        <taxon>Bacteria</taxon>
        <taxon>Bacillati</taxon>
        <taxon>Bacillota</taxon>
        <taxon>Bacilli</taxon>
        <taxon>Lactobacillales</taxon>
        <taxon>Streptococcaceae</taxon>
        <taxon>Lactococcus</taxon>
    </lineage>
</organism>
<dbReference type="Proteomes" id="UP000269374">
    <property type="component" value="Chromosome"/>
</dbReference>
<keyword evidence="3" id="KW-1185">Reference proteome</keyword>
<dbReference type="InterPro" id="IPR012349">
    <property type="entry name" value="Split_barrel_FMN-bd"/>
</dbReference>
<reference evidence="2 3" key="1">
    <citation type="submission" date="2018-09" db="EMBL/GenBank/DDBJ databases">
        <title>Genome sequencing of strain 1JSPR-7.</title>
        <authorList>
            <person name="Heo J."/>
            <person name="Kim S.-J."/>
            <person name="Kwon S.-W."/>
        </authorList>
    </citation>
    <scope>NUCLEOTIDE SEQUENCE [LARGE SCALE GENOMIC DNA]</scope>
    <source>
        <strain evidence="2 3">1JSPR-7</strain>
    </source>
</reference>
<proteinExistence type="predicted"/>
<accession>A0A387BBE3</accession>
<dbReference type="EMBL" id="CP032627">
    <property type="protein sequence ID" value="AYG01093.1"/>
    <property type="molecule type" value="Genomic_DNA"/>
</dbReference>
<dbReference type="Gene3D" id="2.30.110.10">
    <property type="entry name" value="Electron Transport, Fmn-binding Protein, Chain A"/>
    <property type="match status" value="1"/>
</dbReference>
<dbReference type="SUPFAM" id="SSF50475">
    <property type="entry name" value="FMN-binding split barrel"/>
    <property type="match status" value="1"/>
</dbReference>
<name>A0A387BBE3_9LACT</name>
<evidence type="ECO:0000313" key="2">
    <source>
        <dbReference type="EMBL" id="AYG01093.1"/>
    </source>
</evidence>
<sequence>MYFKRFAQLFVIFLIAVGIFSMILEGNFGTFWLRFILGLIVAYAVLTLPLVILTIAKANKKANIVGTKRTEGELAEILQKLPGYVALSVQSGDGNTATTIMSFVQSQHLENVLYMVSDKATRKVAVMKQQPAVSFTTWFDTLESGGRLSSNQAITEIIEGESAAKVVKDEPNILSLHENAVNMSIIKLTIQSALYENFKDGLKVLDFEK</sequence>
<dbReference type="AlphaFoldDB" id="A0A387BBE3"/>
<feature type="transmembrane region" description="Helical" evidence="1">
    <location>
        <begin position="31"/>
        <end position="53"/>
    </location>
</feature>
<protein>
    <submittedName>
        <fullName evidence="2">Pyridoxamine 5'-phosphate oxidase family protein</fullName>
    </submittedName>
</protein>
<keyword evidence="1" id="KW-0812">Transmembrane</keyword>
<dbReference type="RefSeq" id="WP_120772476.1">
    <property type="nucleotide sequence ID" value="NZ_CP032627.1"/>
</dbReference>
<evidence type="ECO:0000313" key="3">
    <source>
        <dbReference type="Proteomes" id="UP000269374"/>
    </source>
</evidence>
<dbReference type="OrthoDB" id="2242642at2"/>
<evidence type="ECO:0000256" key="1">
    <source>
        <dbReference type="SAM" id="Phobius"/>
    </source>
</evidence>
<dbReference type="KEGG" id="lact:D7I46_08315"/>